<protein>
    <submittedName>
        <fullName evidence="1">Uncharacterized protein</fullName>
    </submittedName>
</protein>
<sequence>MKVEEVLKELEDVFIDRSILWLSIEEAKYWGMNCIYYTLTVEPHFTLGIAAFEIIVSYEELIPIAVLLQIPQQKVKELTLDRIAQVVKRFQGYIYGAGDEYGILIPLNEDALQRVFTEYIPQIGRELIGVEVRPKIDGFYLDYLRPSG</sequence>
<evidence type="ECO:0000313" key="2">
    <source>
        <dbReference type="Proteomes" id="UP000605805"/>
    </source>
</evidence>
<name>A0A833DVB4_9CREN</name>
<organism evidence="1 2">
    <name type="scientific">Ignisphaera aggregans</name>
    <dbReference type="NCBI Taxonomy" id="334771"/>
    <lineage>
        <taxon>Archaea</taxon>
        <taxon>Thermoproteota</taxon>
        <taxon>Thermoprotei</taxon>
        <taxon>Desulfurococcales</taxon>
        <taxon>Desulfurococcaceae</taxon>
        <taxon>Ignisphaera</taxon>
    </lineage>
</organism>
<gene>
    <name evidence="1" type="ORF">EYH02_04425</name>
</gene>
<dbReference type="Proteomes" id="UP000605805">
    <property type="component" value="Unassembled WGS sequence"/>
</dbReference>
<proteinExistence type="predicted"/>
<dbReference type="AlphaFoldDB" id="A0A833DVB4"/>
<dbReference type="EMBL" id="DQTV01000081">
    <property type="protein sequence ID" value="HIP57295.1"/>
    <property type="molecule type" value="Genomic_DNA"/>
</dbReference>
<reference evidence="1" key="1">
    <citation type="journal article" date="2020" name="ISME J.">
        <title>Gammaproteobacteria mediating utilization of methyl-, sulfur- and petroleum organic compounds in deep ocean hydrothermal plumes.</title>
        <authorList>
            <person name="Zhou Z."/>
            <person name="Liu Y."/>
            <person name="Pan J."/>
            <person name="Cron B.R."/>
            <person name="Toner B.M."/>
            <person name="Anantharaman K."/>
            <person name="Breier J.A."/>
            <person name="Dick G.J."/>
            <person name="Li M."/>
        </authorList>
    </citation>
    <scope>NUCLEOTIDE SEQUENCE</scope>
    <source>
        <strain evidence="1">SZUA-1435</strain>
    </source>
</reference>
<evidence type="ECO:0000313" key="1">
    <source>
        <dbReference type="EMBL" id="HIP57295.1"/>
    </source>
</evidence>
<accession>A0A833DVB4</accession>
<comment type="caution">
    <text evidence="1">The sequence shown here is derived from an EMBL/GenBank/DDBJ whole genome shotgun (WGS) entry which is preliminary data.</text>
</comment>